<keyword evidence="2" id="KW-1185">Reference proteome</keyword>
<evidence type="ECO:0000313" key="2">
    <source>
        <dbReference type="Proteomes" id="UP000033673"/>
    </source>
</evidence>
<accession>A0A0F4NRB6</accession>
<protein>
    <submittedName>
        <fullName evidence="1">Uncharacterized protein</fullName>
    </submittedName>
</protein>
<proteinExistence type="predicted"/>
<gene>
    <name evidence="1" type="ORF">TW81_03665</name>
</gene>
<dbReference type="EMBL" id="JXXV01000007">
    <property type="protein sequence ID" value="KJY84636.1"/>
    <property type="molecule type" value="Genomic_DNA"/>
</dbReference>
<dbReference type="PATRIC" id="fig|579748.3.peg.762"/>
<sequence length="116" mass="13359">MEKISRKIHEIIDEKKSQLSQIFTCTIPSLNYLRAYIFSVRILSNAKCNSICSLSHQLKPYFAKMWRKNSLLLAQNDKMRTIMIAGSDCIIIEISFSSNDLFVISDKHQGSNAREE</sequence>
<comment type="caution">
    <text evidence="1">The sequence shown here is derived from an EMBL/GenBank/DDBJ whole genome shotgun (WGS) entry which is preliminary data.</text>
</comment>
<reference evidence="1 2" key="1">
    <citation type="journal article" date="2015" name="BMC Genomics">
        <title>Genome mining reveals unlocked bioactive potential of marine Gram-negative bacteria.</title>
        <authorList>
            <person name="Machado H."/>
            <person name="Sonnenschein E.C."/>
            <person name="Melchiorsen J."/>
            <person name="Gram L."/>
        </authorList>
    </citation>
    <scope>NUCLEOTIDE SEQUENCE [LARGE SCALE GENOMIC DNA]</scope>
    <source>
        <strain evidence="1 2">S2757</strain>
    </source>
</reference>
<organism evidence="1 2">
    <name type="scientific">Vibrio galatheae</name>
    <dbReference type="NCBI Taxonomy" id="579748"/>
    <lineage>
        <taxon>Bacteria</taxon>
        <taxon>Pseudomonadati</taxon>
        <taxon>Pseudomonadota</taxon>
        <taxon>Gammaproteobacteria</taxon>
        <taxon>Vibrionales</taxon>
        <taxon>Vibrionaceae</taxon>
        <taxon>Vibrio</taxon>
    </lineage>
</organism>
<name>A0A0F4NRB6_9VIBR</name>
<dbReference type="STRING" id="579748.TW81_03665"/>
<dbReference type="Proteomes" id="UP000033673">
    <property type="component" value="Unassembled WGS sequence"/>
</dbReference>
<dbReference type="AlphaFoldDB" id="A0A0F4NRB6"/>
<evidence type="ECO:0000313" key="1">
    <source>
        <dbReference type="EMBL" id="KJY84636.1"/>
    </source>
</evidence>